<dbReference type="AlphaFoldDB" id="E3MDH9"/>
<dbReference type="eggNOG" id="ENOG502TK80">
    <property type="taxonomic scope" value="Eukaryota"/>
</dbReference>
<dbReference type="CTD" id="9817667"/>
<evidence type="ECO:0000313" key="3">
    <source>
        <dbReference type="EMBL" id="EFO99218.1"/>
    </source>
</evidence>
<dbReference type="KEGG" id="crq:GCK72_008122"/>
<dbReference type="OMA" id="QMNIAIN"/>
<protein>
    <submittedName>
        <fullName evidence="3">Uncharacterized protein</fullName>
    </submittedName>
</protein>
<gene>
    <name evidence="3" type="ORF">CRE_17818</name>
</gene>
<dbReference type="GeneID" id="9817667"/>
<name>E3MDH9_CAERE</name>
<proteinExistence type="predicted"/>
<organism evidence="4">
    <name type="scientific">Caenorhabditis remanei</name>
    <name type="common">Caenorhabditis vulgaris</name>
    <dbReference type="NCBI Taxonomy" id="31234"/>
    <lineage>
        <taxon>Eukaryota</taxon>
        <taxon>Metazoa</taxon>
        <taxon>Ecdysozoa</taxon>
        <taxon>Nematoda</taxon>
        <taxon>Chromadorea</taxon>
        <taxon>Rhabditida</taxon>
        <taxon>Rhabditina</taxon>
        <taxon>Rhabditomorpha</taxon>
        <taxon>Rhabditoidea</taxon>
        <taxon>Rhabditidae</taxon>
        <taxon>Peloderinae</taxon>
        <taxon>Caenorhabditis</taxon>
    </lineage>
</organism>
<keyword evidence="2" id="KW-0812">Transmembrane</keyword>
<keyword evidence="2" id="KW-0472">Membrane</keyword>
<feature type="transmembrane region" description="Helical" evidence="2">
    <location>
        <begin position="80"/>
        <end position="105"/>
    </location>
</feature>
<dbReference type="HOGENOM" id="CLU_1688364_0_0_1"/>
<keyword evidence="2" id="KW-1133">Transmembrane helix</keyword>
<accession>E3MDH9</accession>
<feature type="compositionally biased region" description="Basic and acidic residues" evidence="1">
    <location>
        <begin position="113"/>
        <end position="125"/>
    </location>
</feature>
<evidence type="ECO:0000256" key="1">
    <source>
        <dbReference type="SAM" id="MobiDB-lite"/>
    </source>
</evidence>
<reference evidence="3" key="1">
    <citation type="submission" date="2007-07" db="EMBL/GenBank/DDBJ databases">
        <title>PCAP assembly of the Caenorhabditis remanei genome.</title>
        <authorList>
            <consortium name="The Caenorhabditis remanei Sequencing Consortium"/>
            <person name="Wilson R.K."/>
        </authorList>
    </citation>
    <scope>NUCLEOTIDE SEQUENCE [LARGE SCALE GENOMIC DNA]</scope>
    <source>
        <strain evidence="3">PB4641</strain>
    </source>
</reference>
<keyword evidence="4" id="KW-1185">Reference proteome</keyword>
<dbReference type="Proteomes" id="UP000008281">
    <property type="component" value="Unassembled WGS sequence"/>
</dbReference>
<evidence type="ECO:0000313" key="4">
    <source>
        <dbReference type="Proteomes" id="UP000008281"/>
    </source>
</evidence>
<dbReference type="RefSeq" id="XP_003105810.2">
    <property type="nucleotide sequence ID" value="XM_003105762.2"/>
</dbReference>
<feature type="region of interest" description="Disordered" evidence="1">
    <location>
        <begin position="111"/>
        <end position="156"/>
    </location>
</feature>
<feature type="compositionally biased region" description="Basic residues" evidence="1">
    <location>
        <begin position="145"/>
        <end position="156"/>
    </location>
</feature>
<sequence length="156" mass="17601">MKGEMIAYAEEQMNIAINAYDKWKLYFPSSPSFAKEATTELFRPQCHSFLGTPEYKKGMSNRYKICCELLELCSFYHQSWFIYVCAGAGAFLVIGMVSIMILLFICTRKRGAKSTEGKSSGDQKKKGLFKSKSGKGIKDQGSTKKSSKNKISKRKK</sequence>
<feature type="compositionally biased region" description="Basic residues" evidence="1">
    <location>
        <begin position="126"/>
        <end position="135"/>
    </location>
</feature>
<evidence type="ECO:0000256" key="2">
    <source>
        <dbReference type="SAM" id="Phobius"/>
    </source>
</evidence>
<dbReference type="EMBL" id="DS268437">
    <property type="protein sequence ID" value="EFO99218.1"/>
    <property type="molecule type" value="Genomic_DNA"/>
</dbReference>